<organism evidence="2 3">
    <name type="scientific">Nocardia mexicana</name>
    <dbReference type="NCBI Taxonomy" id="279262"/>
    <lineage>
        <taxon>Bacteria</taxon>
        <taxon>Bacillati</taxon>
        <taxon>Actinomycetota</taxon>
        <taxon>Actinomycetes</taxon>
        <taxon>Mycobacteriales</taxon>
        <taxon>Nocardiaceae</taxon>
        <taxon>Nocardia</taxon>
    </lineage>
</organism>
<reference evidence="2 3" key="1">
    <citation type="submission" date="2018-07" db="EMBL/GenBank/DDBJ databases">
        <title>Genomic Encyclopedia of Type Strains, Phase IV (KMG-IV): sequencing the most valuable type-strain genomes for metagenomic binning, comparative biology and taxonomic classification.</title>
        <authorList>
            <person name="Goeker M."/>
        </authorList>
    </citation>
    <scope>NUCLEOTIDE SEQUENCE [LARGE SCALE GENOMIC DNA]</scope>
    <source>
        <strain evidence="2 3">DSM 44952</strain>
    </source>
</reference>
<accession>A0A370HDL2</accession>
<dbReference type="Proteomes" id="UP000255355">
    <property type="component" value="Unassembled WGS sequence"/>
</dbReference>
<dbReference type="AlphaFoldDB" id="A0A370HDL2"/>
<keyword evidence="3" id="KW-1185">Reference proteome</keyword>
<feature type="compositionally biased region" description="Pro residues" evidence="1">
    <location>
        <begin position="214"/>
        <end position="227"/>
    </location>
</feature>
<dbReference type="SUPFAM" id="SSF140453">
    <property type="entry name" value="EsxAB dimer-like"/>
    <property type="match status" value="1"/>
</dbReference>
<feature type="compositionally biased region" description="Polar residues" evidence="1">
    <location>
        <begin position="275"/>
        <end position="294"/>
    </location>
</feature>
<dbReference type="STRING" id="1210089.GCA_001613165_02169"/>
<dbReference type="EMBL" id="QQAZ01000001">
    <property type="protein sequence ID" value="RDI55321.1"/>
    <property type="molecule type" value="Genomic_DNA"/>
</dbReference>
<dbReference type="Pfam" id="PF10824">
    <property type="entry name" value="T7SS_ESX_EspC"/>
    <property type="match status" value="1"/>
</dbReference>
<evidence type="ECO:0000313" key="2">
    <source>
        <dbReference type="EMBL" id="RDI55321.1"/>
    </source>
</evidence>
<evidence type="ECO:0000256" key="1">
    <source>
        <dbReference type="SAM" id="MobiDB-lite"/>
    </source>
</evidence>
<feature type="compositionally biased region" description="Polar residues" evidence="1">
    <location>
        <begin position="158"/>
        <end position="174"/>
    </location>
</feature>
<dbReference type="OrthoDB" id="4560721at2"/>
<dbReference type="RefSeq" id="WP_068017384.1">
    <property type="nucleotide sequence ID" value="NZ_QQAZ01000001.1"/>
</dbReference>
<evidence type="ECO:0000313" key="3">
    <source>
        <dbReference type="Proteomes" id="UP000255355"/>
    </source>
</evidence>
<comment type="caution">
    <text evidence="2">The sequence shown here is derived from an EMBL/GenBank/DDBJ whole genome shotgun (WGS) entry which is preliminary data.</text>
</comment>
<dbReference type="InterPro" id="IPR036689">
    <property type="entry name" value="ESAT-6-like_sf"/>
</dbReference>
<dbReference type="GO" id="GO:0009306">
    <property type="term" value="P:protein secretion"/>
    <property type="evidence" value="ECO:0007669"/>
    <property type="project" value="InterPro"/>
</dbReference>
<dbReference type="Gene3D" id="1.10.287.1060">
    <property type="entry name" value="ESAT-6-like"/>
    <property type="match status" value="1"/>
</dbReference>
<feature type="compositionally biased region" description="Basic and acidic residues" evidence="1">
    <location>
        <begin position="49"/>
        <end position="65"/>
    </location>
</feature>
<protein>
    <submittedName>
        <fullName evidence="2">Uncharacterized protein YukE</fullName>
    </submittedName>
</protein>
<feature type="region of interest" description="Disordered" evidence="1">
    <location>
        <begin position="34"/>
        <end position="66"/>
    </location>
</feature>
<feature type="compositionally biased region" description="Polar residues" evidence="1">
    <location>
        <begin position="239"/>
        <end position="250"/>
    </location>
</feature>
<name>A0A370HDL2_9NOCA</name>
<feature type="region of interest" description="Disordered" evidence="1">
    <location>
        <begin position="94"/>
        <end position="346"/>
    </location>
</feature>
<dbReference type="InterPro" id="IPR022536">
    <property type="entry name" value="EspC"/>
</dbReference>
<sequence length="346" mass="36373">MSKKPIEVEPDGLRRSANEFDEVADRAEKLLETLQAASAGQGEPWGGDKIGEKFADGEKGFKSNRDNTFASLGKIVDVFHDNAKNLRDTARIYEENERKLSDGKQPLHSARPRSDDHQYGSLNPARQDVPTGWTPARYQPADALTPARHDVVSGATPVKSQPPDTISPARQDTPTGWAPANSRPADALTPARHDVPTGSGPTGSQPAGTTPPTGTAPPDPYSAPPGPRSADATLPATHPMNTEGTTNNPALTPHTPSHHVDAVPATLPAAHPVNTEGTVESPTPTPHNVGSTSPHLDPAQATVPASHAMNTEGAVDNPVSRDAGSTSQVQPHSAGFPRAQAPRDPR</sequence>
<gene>
    <name evidence="2" type="ORF">DFR68_101154</name>
</gene>
<feature type="compositionally biased region" description="Low complexity" evidence="1">
    <location>
        <begin position="196"/>
        <end position="213"/>
    </location>
</feature>
<proteinExistence type="predicted"/>